<sequence>MRLLVVSQYFWPENFRINDLVAELVRRGHQVTVLTGEPNYPQGEIFAEYARDKAAFDAYEGAEVIRVPLRPRHKGNLNLALNYISFVVSAAIRGPWVLRGRRFDAMFVYQPSPVTVGLPAMLLKAIKRVPMAFWVLDLWPQSLSAVGVTRSPAILGAVEALVRLIYRSVDLILVQSRSFVVEIARQAGGSEKIGYFPSWSDDRAPVDDAEPAPEVAAADGVFSIMFTGNVGDAQDFPAILDTAHLLRHEPVRWLIVGDGRRSDWLAAEVARRELGKQVLLLGRHPLERMPSFLKHADAALVALRPEPAFAMTIPGKVQTYLAAGKPILAMIDGEGAEVVRLAEAGLTAPAGDAAAFAAAVRQMMAMPPVQRLAMGRRGSEYARREFDRDSVVSRLENWLEDLVVRQRTSPPANRPTR</sequence>
<dbReference type="SUPFAM" id="SSF53756">
    <property type="entry name" value="UDP-Glycosyltransferase/glycogen phosphorylase"/>
    <property type="match status" value="1"/>
</dbReference>
<dbReference type="RefSeq" id="WP_201654773.1">
    <property type="nucleotide sequence ID" value="NZ_CP068047.1"/>
</dbReference>
<reference evidence="2 3" key="1">
    <citation type="submission" date="2021-01" db="EMBL/GenBank/DDBJ databases">
        <title>Genome seq and assembly of Devosia sp. G19.</title>
        <authorList>
            <person name="Chhetri G."/>
        </authorList>
    </citation>
    <scope>NUCLEOTIDE SEQUENCE [LARGE SCALE GENOMIC DNA]</scope>
    <source>
        <strain evidence="2 3">G19</strain>
    </source>
</reference>
<feature type="domain" description="Glycosyltransferase subfamily 4-like N-terminal" evidence="1">
    <location>
        <begin position="16"/>
        <end position="197"/>
    </location>
</feature>
<dbReference type="CDD" id="cd03794">
    <property type="entry name" value="GT4_WbuB-like"/>
    <property type="match status" value="1"/>
</dbReference>
<evidence type="ECO:0000313" key="2">
    <source>
        <dbReference type="EMBL" id="QQR35342.1"/>
    </source>
</evidence>
<protein>
    <submittedName>
        <fullName evidence="2">Glycosyltransferase family 4 protein</fullName>
    </submittedName>
</protein>
<dbReference type="Proteomes" id="UP000595460">
    <property type="component" value="Chromosome"/>
</dbReference>
<gene>
    <name evidence="2" type="ORF">JI749_13390</name>
</gene>
<organism evidence="2 3">
    <name type="scientific">Devosia oryziradicis</name>
    <dbReference type="NCBI Taxonomy" id="2801335"/>
    <lineage>
        <taxon>Bacteria</taxon>
        <taxon>Pseudomonadati</taxon>
        <taxon>Pseudomonadota</taxon>
        <taxon>Alphaproteobacteria</taxon>
        <taxon>Hyphomicrobiales</taxon>
        <taxon>Devosiaceae</taxon>
        <taxon>Devosia</taxon>
    </lineage>
</organism>
<dbReference type="InterPro" id="IPR028098">
    <property type="entry name" value="Glyco_trans_4-like_N"/>
</dbReference>
<keyword evidence="3" id="KW-1185">Reference proteome</keyword>
<evidence type="ECO:0000313" key="3">
    <source>
        <dbReference type="Proteomes" id="UP000595460"/>
    </source>
</evidence>
<accession>A0ABX7BUX1</accession>
<dbReference type="PANTHER" id="PTHR12526:SF638">
    <property type="entry name" value="SPORE COAT PROTEIN SA"/>
    <property type="match status" value="1"/>
</dbReference>
<evidence type="ECO:0000259" key="1">
    <source>
        <dbReference type="Pfam" id="PF13579"/>
    </source>
</evidence>
<dbReference type="PANTHER" id="PTHR12526">
    <property type="entry name" value="GLYCOSYLTRANSFERASE"/>
    <property type="match status" value="1"/>
</dbReference>
<dbReference type="Gene3D" id="3.40.50.2000">
    <property type="entry name" value="Glycogen Phosphorylase B"/>
    <property type="match status" value="2"/>
</dbReference>
<name>A0ABX7BUX1_9HYPH</name>
<proteinExistence type="predicted"/>
<dbReference type="EMBL" id="CP068047">
    <property type="protein sequence ID" value="QQR35342.1"/>
    <property type="molecule type" value="Genomic_DNA"/>
</dbReference>
<dbReference type="Pfam" id="PF13692">
    <property type="entry name" value="Glyco_trans_1_4"/>
    <property type="match status" value="1"/>
</dbReference>
<dbReference type="Pfam" id="PF13579">
    <property type="entry name" value="Glyco_trans_4_4"/>
    <property type="match status" value="1"/>
</dbReference>